<feature type="transmembrane region" description="Helical" evidence="6">
    <location>
        <begin position="30"/>
        <end position="48"/>
    </location>
</feature>
<evidence type="ECO:0000313" key="8">
    <source>
        <dbReference type="EMBL" id="QDP96118.1"/>
    </source>
</evidence>
<feature type="domain" description="Metallo-beta-lactamase" evidence="7">
    <location>
        <begin position="525"/>
        <end position="716"/>
    </location>
</feature>
<feature type="transmembrane region" description="Helical" evidence="6">
    <location>
        <begin position="292"/>
        <end position="309"/>
    </location>
</feature>
<dbReference type="OrthoDB" id="7177610at2"/>
<dbReference type="RefSeq" id="WP_143986084.1">
    <property type="nucleotide sequence ID" value="NZ_CP041692.1"/>
</dbReference>
<dbReference type="InterPro" id="IPR052159">
    <property type="entry name" value="Competence_DNA_uptake"/>
</dbReference>
<keyword evidence="8" id="KW-0378">Hydrolase</keyword>
<dbReference type="SMART" id="SM00849">
    <property type="entry name" value="Lactamase_B"/>
    <property type="match status" value="1"/>
</dbReference>
<dbReference type="InterPro" id="IPR035681">
    <property type="entry name" value="ComA-like_MBL"/>
</dbReference>
<evidence type="ECO:0000256" key="1">
    <source>
        <dbReference type="ARBA" id="ARBA00004651"/>
    </source>
</evidence>
<dbReference type="CDD" id="cd07731">
    <property type="entry name" value="ComA-like_MBL-fold"/>
    <property type="match status" value="1"/>
</dbReference>
<keyword evidence="4 6" id="KW-1133">Transmembrane helix</keyword>
<keyword evidence="9" id="KW-1185">Reference proteome</keyword>
<keyword evidence="3 6" id="KW-0812">Transmembrane</keyword>
<protein>
    <submittedName>
        <fullName evidence="8">MBL fold metallo-hydrolase</fullName>
    </submittedName>
</protein>
<feature type="transmembrane region" description="Helical" evidence="6">
    <location>
        <begin position="462"/>
        <end position="482"/>
    </location>
</feature>
<dbReference type="AlphaFoldDB" id="A0A516PY68"/>
<accession>A0A516PY68</accession>
<keyword evidence="2" id="KW-1003">Cell membrane</keyword>
<evidence type="ECO:0000256" key="3">
    <source>
        <dbReference type="ARBA" id="ARBA00022692"/>
    </source>
</evidence>
<dbReference type="Gene3D" id="3.60.15.10">
    <property type="entry name" value="Ribonuclease Z/Hydroxyacylglutathione hydrolase-like"/>
    <property type="match status" value="1"/>
</dbReference>
<feature type="transmembrane region" description="Helical" evidence="6">
    <location>
        <begin position="240"/>
        <end position="262"/>
    </location>
</feature>
<dbReference type="EMBL" id="CP041692">
    <property type="protein sequence ID" value="QDP96118.1"/>
    <property type="molecule type" value="Genomic_DNA"/>
</dbReference>
<feature type="transmembrane region" description="Helical" evidence="6">
    <location>
        <begin position="339"/>
        <end position="360"/>
    </location>
</feature>
<dbReference type="KEGG" id="mik:FOE78_09590"/>
<keyword evidence="5 6" id="KW-0472">Membrane</keyword>
<evidence type="ECO:0000313" key="9">
    <source>
        <dbReference type="Proteomes" id="UP000319263"/>
    </source>
</evidence>
<sequence>MTDERPDLRLLPIALAAWGGSWLGTSGRTMLIMIGAAAAMAVLLGLILRRSWLIAATALTLAGLLLIGWLHQAALTGTAASRLARSRAIVTADLVIKNDPVVQPSDGIRPPYLSLRASENRLAGRGRQWRERAPVLVTASGEAVARWQRVPVGSMVRVTARLDTARPGSDFAAVARAAGAPLIMEQPGLGARSVEHVRAGLRRAVARGSPEQRALVPSLVLGDTAGITPQIRADFLSTGLTHLTAVSGANLAILIAFLMIIARWIGVRGWWLRMIGLAGVAVFVLLCRTEPSVLRAAAMGLVALAALGMSGRSRGLRSLCVAMVILLIMDPWLGRSLGFALSVLATGGIIWWSGRWVVAMRPWLPKIVAESIAVPLAAHLATLPVAAAISGQVSMVGILTNAVAGPFVGPATVLGFAAAGLSVLSSTLAGWVGWASCWAAQPILWTAHYGSALPGASWSWPVTPVALTLLATACLLIGVAMGQLLGSRWIAAVLALLMIMAVLRAPAQPGWPPKDWLAVACDVGQGDGLVVRIAERSAIVIDTGPDPKPMRSCLDQLGIRRVSLMILSHFHADHVGGLEGALAGRRVDRIWVSPYASPTHEAEVVRQRAATLGIPVTVPDLGTRRSVGAAELSVLGPLDRQPSPVISADGQSALENDLSLVIMISIDRVRILFTGDVEPEEQRRVLASGADLRADVLKVPHHGSSRQDPDFIAATHAQVGIASAGQDNSYGHPAPRTMQLLRSDGMTALCTCIRGSIALTADRSGRLRLVGQRSP</sequence>
<reference evidence="8 9" key="1">
    <citation type="submission" date="2019-07" db="EMBL/GenBank/DDBJ databases">
        <title>Microlunatus dokdonensis sp. nov. isolated from the rhizospheric soil of the wild plant Elymus tsukushiensis.</title>
        <authorList>
            <person name="Ghim S.-Y."/>
            <person name="Hwang Y.-J."/>
            <person name="Son J.-S."/>
            <person name="Shin J.-H."/>
        </authorList>
    </citation>
    <scope>NUCLEOTIDE SEQUENCE [LARGE SCALE GENOMIC DNA]</scope>
    <source>
        <strain evidence="8 9">KUDC0627</strain>
    </source>
</reference>
<feature type="transmembrane region" description="Helical" evidence="6">
    <location>
        <begin position="53"/>
        <end position="71"/>
    </location>
</feature>
<evidence type="ECO:0000256" key="4">
    <source>
        <dbReference type="ARBA" id="ARBA00022989"/>
    </source>
</evidence>
<gene>
    <name evidence="8" type="ORF">FOE78_09590</name>
</gene>
<dbReference type="PANTHER" id="PTHR30619:SF1">
    <property type="entry name" value="RECOMBINATION PROTEIN 2"/>
    <property type="match status" value="1"/>
</dbReference>
<dbReference type="Pfam" id="PF03772">
    <property type="entry name" value="Competence"/>
    <property type="match status" value="1"/>
</dbReference>
<feature type="transmembrane region" description="Helical" evidence="6">
    <location>
        <begin position="489"/>
        <end position="507"/>
    </location>
</feature>
<evidence type="ECO:0000256" key="5">
    <source>
        <dbReference type="ARBA" id="ARBA00023136"/>
    </source>
</evidence>
<dbReference type="Pfam" id="PF00753">
    <property type="entry name" value="Lactamase_B"/>
    <property type="match status" value="1"/>
</dbReference>
<dbReference type="Proteomes" id="UP000319263">
    <property type="component" value="Chromosome"/>
</dbReference>
<evidence type="ECO:0000259" key="7">
    <source>
        <dbReference type="SMART" id="SM00849"/>
    </source>
</evidence>
<dbReference type="GO" id="GO:0005886">
    <property type="term" value="C:plasma membrane"/>
    <property type="evidence" value="ECO:0007669"/>
    <property type="project" value="UniProtKB-SubCell"/>
</dbReference>
<feature type="transmembrane region" description="Helical" evidence="6">
    <location>
        <begin position="403"/>
        <end position="424"/>
    </location>
</feature>
<organism evidence="8 9">
    <name type="scientific">Microlunatus elymi</name>
    <dbReference type="NCBI Taxonomy" id="2596828"/>
    <lineage>
        <taxon>Bacteria</taxon>
        <taxon>Bacillati</taxon>
        <taxon>Actinomycetota</taxon>
        <taxon>Actinomycetes</taxon>
        <taxon>Propionibacteriales</taxon>
        <taxon>Propionibacteriaceae</taxon>
        <taxon>Microlunatus</taxon>
    </lineage>
</organism>
<dbReference type="InterPro" id="IPR001279">
    <property type="entry name" value="Metallo-B-lactamas"/>
</dbReference>
<dbReference type="InterPro" id="IPR004477">
    <property type="entry name" value="ComEC_N"/>
</dbReference>
<dbReference type="SUPFAM" id="SSF56281">
    <property type="entry name" value="Metallo-hydrolase/oxidoreductase"/>
    <property type="match status" value="1"/>
</dbReference>
<dbReference type="PANTHER" id="PTHR30619">
    <property type="entry name" value="DNA INTERNALIZATION/COMPETENCE PROTEIN COMEC/REC2"/>
    <property type="match status" value="1"/>
</dbReference>
<proteinExistence type="predicted"/>
<name>A0A516PY68_9ACTN</name>
<dbReference type="InterPro" id="IPR036866">
    <property type="entry name" value="RibonucZ/Hydroxyglut_hydro"/>
</dbReference>
<evidence type="ECO:0000256" key="6">
    <source>
        <dbReference type="SAM" id="Phobius"/>
    </source>
</evidence>
<evidence type="ECO:0000256" key="2">
    <source>
        <dbReference type="ARBA" id="ARBA00022475"/>
    </source>
</evidence>
<feature type="transmembrane region" description="Helical" evidence="6">
    <location>
        <begin position="372"/>
        <end position="391"/>
    </location>
</feature>
<comment type="subcellular location">
    <subcellularLocation>
        <location evidence="1">Cell membrane</location>
        <topology evidence="1">Multi-pass membrane protein</topology>
    </subcellularLocation>
</comment>
<dbReference type="GO" id="GO:0016787">
    <property type="term" value="F:hydrolase activity"/>
    <property type="evidence" value="ECO:0007669"/>
    <property type="project" value="UniProtKB-KW"/>
</dbReference>
<feature type="transmembrane region" description="Helical" evidence="6">
    <location>
        <begin position="269"/>
        <end position="286"/>
    </location>
</feature>
<dbReference type="NCBIfam" id="TIGR00360">
    <property type="entry name" value="ComEC_N-term"/>
    <property type="match status" value="1"/>
</dbReference>